<feature type="compositionally biased region" description="Low complexity" evidence="1">
    <location>
        <begin position="8"/>
        <end position="28"/>
    </location>
</feature>
<sequence>MGDEKEAGTTAAPGAAAGSSNRGGFMQRGSGGHRGGRGGRGGYTNKYTIANGHSQSAARAGQDWVPEVMVAMDTSSLHESANLAKHAAEEDLECEDAPRKRKRASRTTTSTGPKIQFVPIDCKACNMSVHVDRTNIANHRTVDCDKITAYDVMGRRMADALNEVPAEERSLGSLGDILNDKLGLTVLGLDLAVGLSHAAEWESSGGQGGAQLEQGRGSVEAVPRVH</sequence>
<accession>A0A1Y2H8M7</accession>
<comment type="caution">
    <text evidence="2">The sequence shown here is derived from an EMBL/GenBank/DDBJ whole genome shotgun (WGS) entry which is preliminary data.</text>
</comment>
<protein>
    <submittedName>
        <fullName evidence="2">Uncharacterized protein</fullName>
    </submittedName>
</protein>
<keyword evidence="3" id="KW-1185">Reference proteome</keyword>
<organism evidence="2 3">
    <name type="scientific">Catenaria anguillulae PL171</name>
    <dbReference type="NCBI Taxonomy" id="765915"/>
    <lineage>
        <taxon>Eukaryota</taxon>
        <taxon>Fungi</taxon>
        <taxon>Fungi incertae sedis</taxon>
        <taxon>Blastocladiomycota</taxon>
        <taxon>Blastocladiomycetes</taxon>
        <taxon>Blastocladiales</taxon>
        <taxon>Catenariaceae</taxon>
        <taxon>Catenaria</taxon>
    </lineage>
</organism>
<dbReference type="EMBL" id="MCFL01000089">
    <property type="protein sequence ID" value="ORZ30301.1"/>
    <property type="molecule type" value="Genomic_DNA"/>
</dbReference>
<gene>
    <name evidence="2" type="ORF">BCR44DRAFT_407097</name>
</gene>
<evidence type="ECO:0000256" key="1">
    <source>
        <dbReference type="SAM" id="MobiDB-lite"/>
    </source>
</evidence>
<evidence type="ECO:0000313" key="3">
    <source>
        <dbReference type="Proteomes" id="UP000193411"/>
    </source>
</evidence>
<feature type="region of interest" description="Disordered" evidence="1">
    <location>
        <begin position="203"/>
        <end position="226"/>
    </location>
</feature>
<proteinExistence type="predicted"/>
<name>A0A1Y2H8M7_9FUNG</name>
<feature type="region of interest" description="Disordered" evidence="1">
    <location>
        <begin position="80"/>
        <end position="112"/>
    </location>
</feature>
<dbReference type="Proteomes" id="UP000193411">
    <property type="component" value="Unassembled WGS sequence"/>
</dbReference>
<feature type="region of interest" description="Disordered" evidence="1">
    <location>
        <begin position="1"/>
        <end position="48"/>
    </location>
</feature>
<reference evidence="2 3" key="1">
    <citation type="submission" date="2016-07" db="EMBL/GenBank/DDBJ databases">
        <title>Pervasive Adenine N6-methylation of Active Genes in Fungi.</title>
        <authorList>
            <consortium name="DOE Joint Genome Institute"/>
            <person name="Mondo S.J."/>
            <person name="Dannebaum R.O."/>
            <person name="Kuo R.C."/>
            <person name="Labutti K."/>
            <person name="Haridas S."/>
            <person name="Kuo A."/>
            <person name="Salamov A."/>
            <person name="Ahrendt S.R."/>
            <person name="Lipzen A."/>
            <person name="Sullivan W."/>
            <person name="Andreopoulos W.B."/>
            <person name="Clum A."/>
            <person name="Lindquist E."/>
            <person name="Daum C."/>
            <person name="Ramamoorthy G.K."/>
            <person name="Gryganskyi A."/>
            <person name="Culley D."/>
            <person name="Magnuson J.K."/>
            <person name="James T.Y."/>
            <person name="O'Malley M.A."/>
            <person name="Stajich J.E."/>
            <person name="Spatafora J.W."/>
            <person name="Visel A."/>
            <person name="Grigoriev I.V."/>
        </authorList>
    </citation>
    <scope>NUCLEOTIDE SEQUENCE [LARGE SCALE GENOMIC DNA]</scope>
    <source>
        <strain evidence="2 3">PL171</strain>
    </source>
</reference>
<feature type="compositionally biased region" description="Gly residues" evidence="1">
    <location>
        <begin position="29"/>
        <end position="42"/>
    </location>
</feature>
<evidence type="ECO:0000313" key="2">
    <source>
        <dbReference type="EMBL" id="ORZ30301.1"/>
    </source>
</evidence>
<dbReference type="AlphaFoldDB" id="A0A1Y2H8M7"/>